<proteinExistence type="predicted"/>
<dbReference type="EMBL" id="BMGP01000006">
    <property type="protein sequence ID" value="GGF37925.1"/>
    <property type="molecule type" value="Genomic_DNA"/>
</dbReference>
<name>A0A917BEJ6_9MICO</name>
<evidence type="ECO:0000259" key="2">
    <source>
        <dbReference type="Pfam" id="PF01833"/>
    </source>
</evidence>
<evidence type="ECO:0000259" key="3">
    <source>
        <dbReference type="Pfam" id="PF12671"/>
    </source>
</evidence>
<dbReference type="InterPro" id="IPR024301">
    <property type="entry name" value="Amidase_6"/>
</dbReference>
<dbReference type="AlphaFoldDB" id="A0A917BEJ6"/>
<keyword evidence="1" id="KW-0732">Signal</keyword>
<reference evidence="4 5" key="1">
    <citation type="journal article" date="2014" name="Int. J. Syst. Evol. Microbiol.">
        <title>Complete genome sequence of Corynebacterium casei LMG S-19264T (=DSM 44701T), isolated from a smear-ripened cheese.</title>
        <authorList>
            <consortium name="US DOE Joint Genome Institute (JGI-PGF)"/>
            <person name="Walter F."/>
            <person name="Albersmeier A."/>
            <person name="Kalinowski J."/>
            <person name="Ruckert C."/>
        </authorList>
    </citation>
    <scope>NUCLEOTIDE SEQUENCE [LARGE SCALE GENOMIC DNA]</scope>
    <source>
        <strain evidence="4 5">CGMCC 1.12976</strain>
    </source>
</reference>
<protein>
    <recommendedName>
        <fullName evidence="6">IPT/TIG domain-containing protein</fullName>
    </recommendedName>
</protein>
<comment type="caution">
    <text evidence="4">The sequence shown here is derived from an EMBL/GenBank/DDBJ whole genome shotgun (WGS) entry which is preliminary data.</text>
</comment>
<evidence type="ECO:0000256" key="1">
    <source>
        <dbReference type="SAM" id="SignalP"/>
    </source>
</evidence>
<evidence type="ECO:0008006" key="6">
    <source>
        <dbReference type="Google" id="ProtNLM"/>
    </source>
</evidence>
<dbReference type="InterPro" id="IPR013783">
    <property type="entry name" value="Ig-like_fold"/>
</dbReference>
<feature type="chain" id="PRO_5036930804" description="IPT/TIG domain-containing protein" evidence="1">
    <location>
        <begin position="25"/>
        <end position="293"/>
    </location>
</feature>
<dbReference type="Pfam" id="PF12671">
    <property type="entry name" value="Amidase_6"/>
    <property type="match status" value="1"/>
</dbReference>
<gene>
    <name evidence="4" type="ORF">GCM10011399_33640</name>
</gene>
<dbReference type="InterPro" id="IPR014756">
    <property type="entry name" value="Ig_E-set"/>
</dbReference>
<evidence type="ECO:0000313" key="4">
    <source>
        <dbReference type="EMBL" id="GGF37925.1"/>
    </source>
</evidence>
<dbReference type="Proteomes" id="UP000598775">
    <property type="component" value="Unassembled WGS sequence"/>
</dbReference>
<dbReference type="PANTHER" id="PTHR40032:SF1">
    <property type="entry name" value="EXPORTED PROTEIN"/>
    <property type="match status" value="1"/>
</dbReference>
<keyword evidence="5" id="KW-1185">Reference proteome</keyword>
<organism evidence="4 5">
    <name type="scientific">Subtercola lobariae</name>
    <dbReference type="NCBI Taxonomy" id="1588641"/>
    <lineage>
        <taxon>Bacteria</taxon>
        <taxon>Bacillati</taxon>
        <taxon>Actinomycetota</taxon>
        <taxon>Actinomycetes</taxon>
        <taxon>Micrococcales</taxon>
        <taxon>Microbacteriaceae</taxon>
        <taxon>Subtercola</taxon>
    </lineage>
</organism>
<dbReference type="GO" id="GO:0005975">
    <property type="term" value="P:carbohydrate metabolic process"/>
    <property type="evidence" value="ECO:0007669"/>
    <property type="project" value="UniProtKB-ARBA"/>
</dbReference>
<dbReference type="RefSeq" id="WP_188680351.1">
    <property type="nucleotide sequence ID" value="NZ_BMGP01000006.1"/>
</dbReference>
<dbReference type="Pfam" id="PF01833">
    <property type="entry name" value="TIG"/>
    <property type="match status" value="1"/>
</dbReference>
<sequence>MLTTRRAFLTLAAGSGLMALAGCAALSASGEESRAGTPTPTLSAGPAVTAASVAIGSLSGGTTVRLTGSSLAEVVGVTVGANPAASIALIDANTVSFVTPAAVDYQPANAPITLTQADGTVIDTAKQFSYQAVTSVDKQLQYAFTYWQNYNLAEWGIFSDNDCGNFVNQTLVARGWAQNTDWYSDYVSNGDYSLSWIRGTEMDDYLASRPDTTRLELADRARLKIGDVVMFDWDPQNNNGPDHTMVVSRVVPNDDGSISIKLVGHTVDAQYRDLDQAITVDNPGGTAHFYSIA</sequence>
<feature type="domain" description="Putative amidase" evidence="3">
    <location>
        <begin position="138"/>
        <end position="281"/>
    </location>
</feature>
<dbReference type="InterPro" id="IPR002909">
    <property type="entry name" value="IPT_dom"/>
</dbReference>
<dbReference type="PANTHER" id="PTHR40032">
    <property type="entry name" value="EXPORTED PROTEIN-RELATED"/>
    <property type="match status" value="1"/>
</dbReference>
<feature type="domain" description="IPT/TIG" evidence="2">
    <location>
        <begin position="46"/>
        <end position="130"/>
    </location>
</feature>
<feature type="signal peptide" evidence="1">
    <location>
        <begin position="1"/>
        <end position="24"/>
    </location>
</feature>
<dbReference type="SUPFAM" id="SSF81296">
    <property type="entry name" value="E set domains"/>
    <property type="match status" value="1"/>
</dbReference>
<evidence type="ECO:0000313" key="5">
    <source>
        <dbReference type="Proteomes" id="UP000598775"/>
    </source>
</evidence>
<dbReference type="PROSITE" id="PS51257">
    <property type="entry name" value="PROKAR_LIPOPROTEIN"/>
    <property type="match status" value="1"/>
</dbReference>
<dbReference type="InterPro" id="IPR006311">
    <property type="entry name" value="TAT_signal"/>
</dbReference>
<accession>A0A917BEJ6</accession>
<dbReference type="CDD" id="cd00102">
    <property type="entry name" value="IPT"/>
    <property type="match status" value="1"/>
</dbReference>
<dbReference type="PROSITE" id="PS51318">
    <property type="entry name" value="TAT"/>
    <property type="match status" value="1"/>
</dbReference>
<dbReference type="Gene3D" id="2.60.40.10">
    <property type="entry name" value="Immunoglobulins"/>
    <property type="match status" value="1"/>
</dbReference>